<dbReference type="GO" id="GO:0033743">
    <property type="term" value="F:peptide-methionine (R)-S-oxide reductase activity"/>
    <property type="evidence" value="ECO:0007669"/>
    <property type="project" value="UniProtKB-EC"/>
</dbReference>
<dbReference type="Gene3D" id="2.170.150.20">
    <property type="entry name" value="Peptide methionine sulfoxide reductase"/>
    <property type="match status" value="1"/>
</dbReference>
<dbReference type="RefSeq" id="WP_379710427.1">
    <property type="nucleotide sequence ID" value="NZ_JBHSCZ010000003.1"/>
</dbReference>
<evidence type="ECO:0000256" key="1">
    <source>
        <dbReference type="ARBA" id="ARBA00023002"/>
    </source>
</evidence>
<dbReference type="EC" id="1.8.4.12" evidence="3"/>
<comment type="cofactor">
    <cofactor evidence="3">
        <name>Zn(2+)</name>
        <dbReference type="ChEBI" id="CHEBI:29105"/>
    </cofactor>
    <text evidence="3">Binds 1 zinc ion per subunit. The zinc ion is important for the structural integrity of the protein.</text>
</comment>
<dbReference type="EMBL" id="JBHSCZ010000003">
    <property type="protein sequence ID" value="MFC4263610.1"/>
    <property type="molecule type" value="Genomic_DNA"/>
</dbReference>
<feature type="binding site" evidence="3">
    <location>
        <position position="123"/>
    </location>
    <ligand>
        <name>Zn(2+)</name>
        <dbReference type="ChEBI" id="CHEBI:29105"/>
    </ligand>
</feature>
<feature type="domain" description="MsrB" evidence="5">
    <location>
        <begin position="35"/>
        <end position="157"/>
    </location>
</feature>
<keyword evidence="3" id="KW-0862">Zinc</keyword>
<evidence type="ECO:0000259" key="5">
    <source>
        <dbReference type="PROSITE" id="PS51790"/>
    </source>
</evidence>
<keyword evidence="4" id="KW-0732">Signal</keyword>
<feature type="binding site" evidence="3">
    <location>
        <position position="126"/>
    </location>
    <ligand>
        <name>Zn(2+)</name>
        <dbReference type="ChEBI" id="CHEBI:29105"/>
    </ligand>
</feature>
<proteinExistence type="inferred from homology"/>
<dbReference type="HAMAP" id="MF_01400">
    <property type="entry name" value="MsrB"/>
    <property type="match status" value="1"/>
</dbReference>
<sequence>MKFYLATILLISISFFCNAQVNEPNKSSYAVVKTAAEWKKQLTPLQFQVTRKKDTERAFSGSYWNNHAAGVYNCICCDKPLFNADTKFDSGTGWPSFWAPISSQNIELLNDKSYGMVRTEVNCSNCGAHLGHVFDDGPKPTGLRYCINSASLLFIKK</sequence>
<feature type="binding site" evidence="3">
    <location>
        <position position="77"/>
    </location>
    <ligand>
        <name>Zn(2+)</name>
        <dbReference type="ChEBI" id="CHEBI:29105"/>
    </ligand>
</feature>
<dbReference type="SUPFAM" id="SSF51316">
    <property type="entry name" value="Mss4-like"/>
    <property type="match status" value="1"/>
</dbReference>
<dbReference type="InterPro" id="IPR011057">
    <property type="entry name" value="Mss4-like_sf"/>
</dbReference>
<evidence type="ECO:0000256" key="4">
    <source>
        <dbReference type="SAM" id="SignalP"/>
    </source>
</evidence>
<keyword evidence="1 3" id="KW-0560">Oxidoreductase</keyword>
<comment type="catalytic activity">
    <reaction evidence="2 3">
        <text>L-methionyl-[protein] + [thioredoxin]-disulfide + H2O = L-methionyl-(R)-S-oxide-[protein] + [thioredoxin]-dithiol</text>
        <dbReference type="Rhea" id="RHEA:24164"/>
        <dbReference type="Rhea" id="RHEA-COMP:10698"/>
        <dbReference type="Rhea" id="RHEA-COMP:10700"/>
        <dbReference type="Rhea" id="RHEA-COMP:12313"/>
        <dbReference type="Rhea" id="RHEA-COMP:12314"/>
        <dbReference type="ChEBI" id="CHEBI:15377"/>
        <dbReference type="ChEBI" id="CHEBI:16044"/>
        <dbReference type="ChEBI" id="CHEBI:29950"/>
        <dbReference type="ChEBI" id="CHEBI:45764"/>
        <dbReference type="ChEBI" id="CHEBI:50058"/>
        <dbReference type="EC" id="1.8.4.12"/>
    </reaction>
</comment>
<accession>A0ABV8QTR1</accession>
<dbReference type="InterPro" id="IPR028427">
    <property type="entry name" value="Met_Sox_Rdtase_MsrB"/>
</dbReference>
<evidence type="ECO:0000313" key="7">
    <source>
        <dbReference type="Proteomes" id="UP001595907"/>
    </source>
</evidence>
<feature type="active site" description="Nucleophile" evidence="3">
    <location>
        <position position="146"/>
    </location>
</feature>
<feature type="binding site" evidence="3">
    <location>
        <position position="74"/>
    </location>
    <ligand>
        <name>Zn(2+)</name>
        <dbReference type="ChEBI" id="CHEBI:29105"/>
    </ligand>
</feature>
<feature type="signal peptide" evidence="4">
    <location>
        <begin position="1"/>
        <end position="19"/>
    </location>
</feature>
<dbReference type="Proteomes" id="UP001595907">
    <property type="component" value="Unassembled WGS sequence"/>
</dbReference>
<dbReference type="NCBIfam" id="TIGR00357">
    <property type="entry name" value="peptide-methionine (R)-S-oxide reductase MsrB"/>
    <property type="match status" value="1"/>
</dbReference>
<dbReference type="InterPro" id="IPR002579">
    <property type="entry name" value="Met_Sox_Rdtase_MsrB_dom"/>
</dbReference>
<evidence type="ECO:0000256" key="2">
    <source>
        <dbReference type="ARBA" id="ARBA00048488"/>
    </source>
</evidence>
<protein>
    <recommendedName>
        <fullName evidence="3">Peptide methionine sulfoxide reductase MsrB</fullName>
        <ecNumber evidence="3">1.8.4.12</ecNumber>
    </recommendedName>
    <alternativeName>
        <fullName evidence="3">Peptide-methionine (R)-S-oxide reductase</fullName>
    </alternativeName>
</protein>
<organism evidence="6 7">
    <name type="scientific">Ferruginibacter yonginensis</name>
    <dbReference type="NCBI Taxonomy" id="1310416"/>
    <lineage>
        <taxon>Bacteria</taxon>
        <taxon>Pseudomonadati</taxon>
        <taxon>Bacteroidota</taxon>
        <taxon>Chitinophagia</taxon>
        <taxon>Chitinophagales</taxon>
        <taxon>Chitinophagaceae</taxon>
        <taxon>Ferruginibacter</taxon>
    </lineage>
</organism>
<evidence type="ECO:0000313" key="6">
    <source>
        <dbReference type="EMBL" id="MFC4263610.1"/>
    </source>
</evidence>
<dbReference type="Pfam" id="PF01641">
    <property type="entry name" value="SelR"/>
    <property type="match status" value="1"/>
</dbReference>
<dbReference type="PANTHER" id="PTHR10173">
    <property type="entry name" value="METHIONINE SULFOXIDE REDUCTASE"/>
    <property type="match status" value="1"/>
</dbReference>
<feature type="chain" id="PRO_5046359567" description="Peptide methionine sulfoxide reductase MsrB" evidence="4">
    <location>
        <begin position="20"/>
        <end position="157"/>
    </location>
</feature>
<name>A0ABV8QTR1_9BACT</name>
<keyword evidence="3" id="KW-0479">Metal-binding</keyword>
<evidence type="ECO:0000256" key="3">
    <source>
        <dbReference type="HAMAP-Rule" id="MF_01400"/>
    </source>
</evidence>
<comment type="similarity">
    <text evidence="3">Belongs to the MsrB Met sulfoxide reductase family.</text>
</comment>
<reference evidence="7" key="1">
    <citation type="journal article" date="2019" name="Int. J. Syst. Evol. Microbiol.">
        <title>The Global Catalogue of Microorganisms (GCM) 10K type strain sequencing project: providing services to taxonomists for standard genome sequencing and annotation.</title>
        <authorList>
            <consortium name="The Broad Institute Genomics Platform"/>
            <consortium name="The Broad Institute Genome Sequencing Center for Infectious Disease"/>
            <person name="Wu L."/>
            <person name="Ma J."/>
        </authorList>
    </citation>
    <scope>NUCLEOTIDE SEQUENCE [LARGE SCALE GENOMIC DNA]</scope>
    <source>
        <strain evidence="7">CECT 8289</strain>
    </source>
</reference>
<dbReference type="PANTHER" id="PTHR10173:SF52">
    <property type="entry name" value="METHIONINE-R-SULFOXIDE REDUCTASE B1"/>
    <property type="match status" value="1"/>
</dbReference>
<dbReference type="PROSITE" id="PS51790">
    <property type="entry name" value="MSRB"/>
    <property type="match status" value="1"/>
</dbReference>
<gene>
    <name evidence="3 6" type="primary">msrB</name>
    <name evidence="6" type="ORF">ACFOWM_12015</name>
</gene>
<keyword evidence="7" id="KW-1185">Reference proteome</keyword>
<comment type="caution">
    <text evidence="6">The sequence shown here is derived from an EMBL/GenBank/DDBJ whole genome shotgun (WGS) entry which is preliminary data.</text>
</comment>